<organism evidence="1 2">
    <name type="scientific">Methanoculleus receptaculi</name>
    <dbReference type="NCBI Taxonomy" id="394967"/>
    <lineage>
        <taxon>Archaea</taxon>
        <taxon>Methanobacteriati</taxon>
        <taxon>Methanobacteriota</taxon>
        <taxon>Stenosarchaea group</taxon>
        <taxon>Methanomicrobia</taxon>
        <taxon>Methanomicrobiales</taxon>
        <taxon>Methanomicrobiaceae</taxon>
        <taxon>Methanoculleus</taxon>
    </lineage>
</organism>
<evidence type="ECO:0000313" key="2">
    <source>
        <dbReference type="Proteomes" id="UP001305652"/>
    </source>
</evidence>
<dbReference type="PANTHER" id="PTHR39550:SF1">
    <property type="entry name" value="SLL0658 PROTEIN"/>
    <property type="match status" value="1"/>
</dbReference>
<accession>A0AAX4FT07</accession>
<dbReference type="GeneID" id="85732911"/>
<dbReference type="RefSeq" id="WP_318620555.1">
    <property type="nucleotide sequence ID" value="NZ_CP137642.1"/>
</dbReference>
<reference evidence="1 2" key="1">
    <citation type="submission" date="2023-10" db="EMBL/GenBank/DDBJ databases">
        <title>The complete genome sequence of Methanoculleus receptaculi DSM 18860.</title>
        <authorList>
            <person name="Lai S.-J."/>
            <person name="You Y.-T."/>
            <person name="Chen S.-C."/>
        </authorList>
    </citation>
    <scope>NUCLEOTIDE SEQUENCE [LARGE SCALE GENOMIC DNA]</scope>
    <source>
        <strain evidence="1 2">DSM 18860</strain>
    </source>
</reference>
<protein>
    <submittedName>
        <fullName evidence="1">DUF3368 domain-containing protein</fullName>
    </submittedName>
</protein>
<dbReference type="EMBL" id="CP137642">
    <property type="protein sequence ID" value="WOX57071.1"/>
    <property type="molecule type" value="Genomic_DNA"/>
</dbReference>
<gene>
    <name evidence="1" type="ORF">R6Y96_07100</name>
</gene>
<dbReference type="Proteomes" id="UP001305652">
    <property type="component" value="Chromosome"/>
</dbReference>
<dbReference type="InterPro" id="IPR021799">
    <property type="entry name" value="PIN-like_prokaryotic"/>
</dbReference>
<name>A0AAX4FT07_9EURY</name>
<dbReference type="AlphaFoldDB" id="A0AAX4FT07"/>
<sequence length="165" mass="18473">MPLAVSNSSPLIHLSLIGRVNLLRRFSEVFIPPAVWREVVEQGGSRPGATEIREARESGWLRVVEPSNTALVRLLEQELHPGEAECIVLAIEIRPDALLLDEAEARRIAGLYDLPVTGIIGLLIQAKHEGQVSSLAEEMNRLREQGNFRIHDALYRRVLEEEKEG</sequence>
<dbReference type="KEGG" id="mrc:R6Y96_07100"/>
<dbReference type="PANTHER" id="PTHR39550">
    <property type="entry name" value="SLL0658 PROTEIN"/>
    <property type="match status" value="1"/>
</dbReference>
<evidence type="ECO:0000313" key="1">
    <source>
        <dbReference type="EMBL" id="WOX57071.1"/>
    </source>
</evidence>
<dbReference type="Pfam" id="PF11848">
    <property type="entry name" value="DUF3368"/>
    <property type="match status" value="1"/>
</dbReference>
<keyword evidence="2" id="KW-1185">Reference proteome</keyword>
<proteinExistence type="predicted"/>